<dbReference type="EMBL" id="BSNF01000001">
    <property type="protein sequence ID" value="GLQ05455.1"/>
    <property type="molecule type" value="Genomic_DNA"/>
</dbReference>
<accession>A0ABQ5U2P2</accession>
<dbReference type="CDD" id="cd00075">
    <property type="entry name" value="HATPase"/>
    <property type="match status" value="1"/>
</dbReference>
<keyword evidence="7" id="KW-0902">Two-component regulatory system</keyword>
<keyword evidence="4" id="KW-0597">Phosphoprotein</keyword>
<protein>
    <recommendedName>
        <fullName evidence="3">histidine kinase</fullName>
        <ecNumber evidence="3">2.7.13.3</ecNumber>
    </recommendedName>
</protein>
<keyword evidence="8" id="KW-0472">Membrane</keyword>
<proteinExistence type="predicted"/>
<keyword evidence="8" id="KW-1133">Transmembrane helix</keyword>
<dbReference type="InterPro" id="IPR003660">
    <property type="entry name" value="HAMP_dom"/>
</dbReference>
<dbReference type="Pfam" id="PF02518">
    <property type="entry name" value="HATPase_c"/>
    <property type="match status" value="1"/>
</dbReference>
<evidence type="ECO:0000256" key="7">
    <source>
        <dbReference type="ARBA" id="ARBA00023012"/>
    </source>
</evidence>
<dbReference type="InterPro" id="IPR004358">
    <property type="entry name" value="Sig_transdc_His_kin-like_C"/>
</dbReference>
<evidence type="ECO:0000256" key="2">
    <source>
        <dbReference type="ARBA" id="ARBA00004370"/>
    </source>
</evidence>
<reference evidence="11" key="1">
    <citation type="journal article" date="2014" name="Int. J. Syst. Evol. Microbiol.">
        <title>Complete genome of a new Firmicutes species belonging to the dominant human colonic microbiota ('Ruminococcus bicirculans') reveals two chromosomes and a selective capacity to utilize plant glucans.</title>
        <authorList>
            <consortium name="NISC Comparative Sequencing Program"/>
            <person name="Wegmann U."/>
            <person name="Louis P."/>
            <person name="Goesmann A."/>
            <person name="Henrissat B."/>
            <person name="Duncan S.H."/>
            <person name="Flint H.J."/>
        </authorList>
    </citation>
    <scope>NUCLEOTIDE SEQUENCE</scope>
    <source>
        <strain evidence="11">NBRC 103408</strain>
    </source>
</reference>
<dbReference type="Proteomes" id="UP001161409">
    <property type="component" value="Unassembled WGS sequence"/>
</dbReference>
<evidence type="ECO:0000259" key="10">
    <source>
        <dbReference type="PROSITE" id="PS50885"/>
    </source>
</evidence>
<dbReference type="EC" id="2.7.13.3" evidence="3"/>
<dbReference type="Pfam" id="PF00672">
    <property type="entry name" value="HAMP"/>
    <property type="match status" value="1"/>
</dbReference>
<dbReference type="SUPFAM" id="SSF55874">
    <property type="entry name" value="ATPase domain of HSP90 chaperone/DNA topoisomerase II/histidine kinase"/>
    <property type="match status" value="1"/>
</dbReference>
<keyword evidence="12" id="KW-1185">Reference proteome</keyword>
<dbReference type="Gene3D" id="1.10.287.130">
    <property type="match status" value="1"/>
</dbReference>
<dbReference type="SUPFAM" id="SSF47384">
    <property type="entry name" value="Homodimeric domain of signal transducing histidine kinase"/>
    <property type="match status" value="1"/>
</dbReference>
<dbReference type="PROSITE" id="PS50109">
    <property type="entry name" value="HIS_KIN"/>
    <property type="match status" value="1"/>
</dbReference>
<evidence type="ECO:0000256" key="4">
    <source>
        <dbReference type="ARBA" id="ARBA00022553"/>
    </source>
</evidence>
<reference evidence="11" key="2">
    <citation type="submission" date="2023-01" db="EMBL/GenBank/DDBJ databases">
        <title>Draft genome sequence of Sneathiella chinensis strain NBRC 103408.</title>
        <authorList>
            <person name="Sun Q."/>
            <person name="Mori K."/>
        </authorList>
    </citation>
    <scope>NUCLEOTIDE SEQUENCE</scope>
    <source>
        <strain evidence="11">NBRC 103408</strain>
    </source>
</reference>
<comment type="caution">
    <text evidence="11">The sequence shown here is derived from an EMBL/GenBank/DDBJ whole genome shotgun (WGS) entry which is preliminary data.</text>
</comment>
<dbReference type="InterPro" id="IPR005467">
    <property type="entry name" value="His_kinase_dom"/>
</dbReference>
<keyword evidence="6" id="KW-0418">Kinase</keyword>
<dbReference type="PANTHER" id="PTHR43711">
    <property type="entry name" value="TWO-COMPONENT HISTIDINE KINASE"/>
    <property type="match status" value="1"/>
</dbReference>
<keyword evidence="5" id="KW-0808">Transferase</keyword>
<name>A0ABQ5U2P2_9PROT</name>
<dbReference type="PROSITE" id="PS50885">
    <property type="entry name" value="HAMP"/>
    <property type="match status" value="1"/>
</dbReference>
<gene>
    <name evidence="11" type="ORF">GCM10007924_06760</name>
</gene>
<comment type="subcellular location">
    <subcellularLocation>
        <location evidence="2">Membrane</location>
    </subcellularLocation>
</comment>
<feature type="transmembrane region" description="Helical" evidence="8">
    <location>
        <begin position="18"/>
        <end position="41"/>
    </location>
</feature>
<dbReference type="PRINTS" id="PR00344">
    <property type="entry name" value="BCTRLSENSOR"/>
</dbReference>
<dbReference type="PANTHER" id="PTHR43711:SF1">
    <property type="entry name" value="HISTIDINE KINASE 1"/>
    <property type="match status" value="1"/>
</dbReference>
<evidence type="ECO:0000256" key="5">
    <source>
        <dbReference type="ARBA" id="ARBA00022679"/>
    </source>
</evidence>
<evidence type="ECO:0000256" key="3">
    <source>
        <dbReference type="ARBA" id="ARBA00012438"/>
    </source>
</evidence>
<dbReference type="InterPro" id="IPR036890">
    <property type="entry name" value="HATPase_C_sf"/>
</dbReference>
<keyword evidence="8" id="KW-0812">Transmembrane</keyword>
<evidence type="ECO:0000313" key="11">
    <source>
        <dbReference type="EMBL" id="GLQ05455.1"/>
    </source>
</evidence>
<evidence type="ECO:0000256" key="6">
    <source>
        <dbReference type="ARBA" id="ARBA00022777"/>
    </source>
</evidence>
<organism evidence="11 12">
    <name type="scientific">Sneathiella chinensis</name>
    <dbReference type="NCBI Taxonomy" id="349750"/>
    <lineage>
        <taxon>Bacteria</taxon>
        <taxon>Pseudomonadati</taxon>
        <taxon>Pseudomonadota</taxon>
        <taxon>Alphaproteobacteria</taxon>
        <taxon>Sneathiellales</taxon>
        <taxon>Sneathiellaceae</taxon>
        <taxon>Sneathiella</taxon>
    </lineage>
</organism>
<comment type="catalytic activity">
    <reaction evidence="1">
        <text>ATP + protein L-histidine = ADP + protein N-phospho-L-histidine.</text>
        <dbReference type="EC" id="2.7.13.3"/>
    </reaction>
</comment>
<sequence>MGILRNIKSALSSLSARLLVLTIIFVMLAEVLIFVPSVAFFRLNYLTKKTEFAHLAALSLLASPDNMVSEELREELLFRVGARSVALRSPNTKMLMLREDMPASVDASFDLSEQSPLILIEHALEALVVREERIVRIIAPIRDAPLSSIEVVIDEAPLVKAMLEYAGNIFWLSLVISVLTAVLVFLSLQWLMVRPMRRLSESMIAFRRSPEDITASITPSGRHDEIGTAERELEIMQSRLRFALKQKEHLAALGMAVSKISHDLRNILSTSHIVSDGLAEVDDPHVQKVVPRLVASIDRAIQLCTETLKFGKADERVPQRSRFPLLPLMQEVELTISAPKSANLLWKMEFDPDFSLYADREQFFRIMVNLCRNAAESLTGPGEITISARREGAQTVLYVRDTGPGIPARAMDHLFEPFTGSVKAGGTGLGLSIARELVTAHGGTIAVDSTSEAGTVFRLCLPDWK</sequence>
<dbReference type="RefSeq" id="WP_169559456.1">
    <property type="nucleotide sequence ID" value="NZ_BSNF01000001.1"/>
</dbReference>
<evidence type="ECO:0000259" key="9">
    <source>
        <dbReference type="PROSITE" id="PS50109"/>
    </source>
</evidence>
<dbReference type="InterPro" id="IPR036097">
    <property type="entry name" value="HisK_dim/P_sf"/>
</dbReference>
<dbReference type="SMART" id="SM00304">
    <property type="entry name" value="HAMP"/>
    <property type="match status" value="1"/>
</dbReference>
<feature type="domain" description="Histidine kinase" evidence="9">
    <location>
        <begin position="259"/>
        <end position="465"/>
    </location>
</feature>
<feature type="domain" description="HAMP" evidence="10">
    <location>
        <begin position="190"/>
        <end position="245"/>
    </location>
</feature>
<dbReference type="Gene3D" id="3.30.565.10">
    <property type="entry name" value="Histidine kinase-like ATPase, C-terminal domain"/>
    <property type="match status" value="1"/>
</dbReference>
<evidence type="ECO:0000313" key="12">
    <source>
        <dbReference type="Proteomes" id="UP001161409"/>
    </source>
</evidence>
<dbReference type="InterPro" id="IPR050736">
    <property type="entry name" value="Sensor_HK_Regulatory"/>
</dbReference>
<feature type="transmembrane region" description="Helical" evidence="8">
    <location>
        <begin position="169"/>
        <end position="193"/>
    </location>
</feature>
<evidence type="ECO:0000256" key="1">
    <source>
        <dbReference type="ARBA" id="ARBA00000085"/>
    </source>
</evidence>
<evidence type="ECO:0000256" key="8">
    <source>
        <dbReference type="SAM" id="Phobius"/>
    </source>
</evidence>
<dbReference type="InterPro" id="IPR003594">
    <property type="entry name" value="HATPase_dom"/>
</dbReference>
<dbReference type="SMART" id="SM00387">
    <property type="entry name" value="HATPase_c"/>
    <property type="match status" value="1"/>
</dbReference>